<dbReference type="Proteomes" id="UP000187209">
    <property type="component" value="Unassembled WGS sequence"/>
</dbReference>
<reference evidence="1 2" key="1">
    <citation type="submission" date="2016-11" db="EMBL/GenBank/DDBJ databases">
        <title>The macronuclear genome of Stentor coeruleus: a giant cell with tiny introns.</title>
        <authorList>
            <person name="Slabodnick M."/>
            <person name="Ruby J.G."/>
            <person name="Reiff S.B."/>
            <person name="Swart E.C."/>
            <person name="Gosai S."/>
            <person name="Prabakaran S."/>
            <person name="Witkowska E."/>
            <person name="Larue G.E."/>
            <person name="Fisher S."/>
            <person name="Freeman R.M."/>
            <person name="Gunawardena J."/>
            <person name="Chu W."/>
            <person name="Stover N.A."/>
            <person name="Gregory B.D."/>
            <person name="Nowacki M."/>
            <person name="Derisi J."/>
            <person name="Roy S.W."/>
            <person name="Marshall W.F."/>
            <person name="Sood P."/>
        </authorList>
    </citation>
    <scope>NUCLEOTIDE SEQUENCE [LARGE SCALE GENOMIC DNA]</scope>
    <source>
        <strain evidence="1">WM001</strain>
    </source>
</reference>
<accession>A0A1R2AKS6</accession>
<sequence>MYPTLKWLNSTQRVRSPDIQPSFCFRDGYRGVWSSRTLETQDIGSLRLGWLAYPTKIRLGGQYCIVLPWYRAFSRMKIGRALDSSKPESRIIAFLIPVSVH</sequence>
<organism evidence="1 2">
    <name type="scientific">Stentor coeruleus</name>
    <dbReference type="NCBI Taxonomy" id="5963"/>
    <lineage>
        <taxon>Eukaryota</taxon>
        <taxon>Sar</taxon>
        <taxon>Alveolata</taxon>
        <taxon>Ciliophora</taxon>
        <taxon>Postciliodesmatophora</taxon>
        <taxon>Heterotrichea</taxon>
        <taxon>Heterotrichida</taxon>
        <taxon>Stentoridae</taxon>
        <taxon>Stentor</taxon>
    </lineage>
</organism>
<dbReference type="AlphaFoldDB" id="A0A1R2AKS6"/>
<dbReference type="EMBL" id="MPUH01002543">
    <property type="protein sequence ID" value="OMJ65030.1"/>
    <property type="molecule type" value="Genomic_DNA"/>
</dbReference>
<protein>
    <submittedName>
        <fullName evidence="1">Uncharacterized protein</fullName>
    </submittedName>
</protein>
<name>A0A1R2AKS6_9CILI</name>
<comment type="caution">
    <text evidence="1">The sequence shown here is derived from an EMBL/GenBank/DDBJ whole genome shotgun (WGS) entry which is preliminary data.</text>
</comment>
<evidence type="ECO:0000313" key="1">
    <source>
        <dbReference type="EMBL" id="OMJ65030.1"/>
    </source>
</evidence>
<gene>
    <name evidence="1" type="ORF">SteCoe_39701</name>
</gene>
<proteinExistence type="predicted"/>
<keyword evidence="2" id="KW-1185">Reference proteome</keyword>
<evidence type="ECO:0000313" key="2">
    <source>
        <dbReference type="Proteomes" id="UP000187209"/>
    </source>
</evidence>